<dbReference type="SUPFAM" id="SSF81301">
    <property type="entry name" value="Nucleotidyltransferase"/>
    <property type="match status" value="1"/>
</dbReference>
<name>A0ABT9TXR3_PAEHA</name>
<proteinExistence type="predicted"/>
<gene>
    <name evidence="1" type="ORF">J2T15_000981</name>
</gene>
<dbReference type="Proteomes" id="UP001229346">
    <property type="component" value="Unassembled WGS sequence"/>
</dbReference>
<dbReference type="Gene3D" id="3.30.460.40">
    <property type="match status" value="1"/>
</dbReference>
<keyword evidence="2" id="KW-1185">Reference proteome</keyword>
<dbReference type="InterPro" id="IPR043519">
    <property type="entry name" value="NT_sf"/>
</dbReference>
<dbReference type="EMBL" id="JAUSSU010000002">
    <property type="protein sequence ID" value="MDQ0111548.1"/>
    <property type="molecule type" value="Genomic_DNA"/>
</dbReference>
<protein>
    <recommendedName>
        <fullName evidence="3">Nucleotidyltransferase family protein</fullName>
    </recommendedName>
</protein>
<evidence type="ECO:0000313" key="1">
    <source>
        <dbReference type="EMBL" id="MDQ0111548.1"/>
    </source>
</evidence>
<organism evidence="1 2">
    <name type="scientific">Paenibacillus harenae</name>
    <dbReference type="NCBI Taxonomy" id="306543"/>
    <lineage>
        <taxon>Bacteria</taxon>
        <taxon>Bacillati</taxon>
        <taxon>Bacillota</taxon>
        <taxon>Bacilli</taxon>
        <taxon>Bacillales</taxon>
        <taxon>Paenibacillaceae</taxon>
        <taxon>Paenibacillus</taxon>
    </lineage>
</organism>
<accession>A0ABT9TXR3</accession>
<evidence type="ECO:0000313" key="2">
    <source>
        <dbReference type="Proteomes" id="UP001229346"/>
    </source>
</evidence>
<evidence type="ECO:0008006" key="3">
    <source>
        <dbReference type="Google" id="ProtNLM"/>
    </source>
</evidence>
<comment type="caution">
    <text evidence="1">The sequence shown here is derived from an EMBL/GenBank/DDBJ whole genome shotgun (WGS) entry which is preliminary data.</text>
</comment>
<dbReference type="RefSeq" id="WP_307201618.1">
    <property type="nucleotide sequence ID" value="NZ_JAUSSU010000002.1"/>
</dbReference>
<reference evidence="1 2" key="1">
    <citation type="submission" date="2023-07" db="EMBL/GenBank/DDBJ databases">
        <title>Sorghum-associated microbial communities from plants grown in Nebraska, USA.</title>
        <authorList>
            <person name="Schachtman D."/>
        </authorList>
    </citation>
    <scope>NUCLEOTIDE SEQUENCE [LARGE SCALE GENOMIC DNA]</scope>
    <source>
        <strain evidence="1 2">CC482</strain>
    </source>
</reference>
<sequence length="199" mass="22475">MNDNRQIFRALASVIDATGSECPDWIVGGSAGLLLRKLPLQARPRDLDLYCDDEDVDGIYDKLNRFAIDEPEWSETDIYRSRLCHFDIEGVSVELVGGFEVTTGDSFYHTEVKRLLIPYGDRLLVEGTSKSAHVVPLAHELWFNALRAREDRVQLIAESFNHSADGTALQAIEAANRFSEQAWQYVHSSISEWKAGTMR</sequence>